<feature type="transmembrane region" description="Helical" evidence="1">
    <location>
        <begin position="6"/>
        <end position="25"/>
    </location>
</feature>
<dbReference type="RefSeq" id="WP_281837250.1">
    <property type="nucleotide sequence ID" value="NZ_BSDY01000020.1"/>
</dbReference>
<gene>
    <name evidence="2" type="ORF">PM10SUCC1_30980</name>
</gene>
<dbReference type="PANTHER" id="PTHR31446:SF29">
    <property type="entry name" value="ACID PHOSPHATASE_VANADIUM-DEPENDENT HALOPEROXIDASE-RELATED PROTEIN"/>
    <property type="match status" value="1"/>
</dbReference>
<keyword evidence="1" id="KW-1133">Transmembrane helix</keyword>
<proteinExistence type="predicted"/>
<accession>A0A9W6GPD2</accession>
<organism evidence="2 3">
    <name type="scientific">Propionigenium maris DSM 9537</name>
    <dbReference type="NCBI Taxonomy" id="1123000"/>
    <lineage>
        <taxon>Bacteria</taxon>
        <taxon>Fusobacteriati</taxon>
        <taxon>Fusobacteriota</taxon>
        <taxon>Fusobacteriia</taxon>
        <taxon>Fusobacteriales</taxon>
        <taxon>Fusobacteriaceae</taxon>
        <taxon>Propionigenium</taxon>
    </lineage>
</organism>
<name>A0A9W6GPD2_9FUSO</name>
<comment type="caution">
    <text evidence="2">The sequence shown here is derived from an EMBL/GenBank/DDBJ whole genome shotgun (WGS) entry which is preliminary data.</text>
</comment>
<dbReference type="PANTHER" id="PTHR31446">
    <property type="entry name" value="ACID PHOSPHATASE/VANADIUM-DEPENDENT HALOPEROXIDASE-RELATED PROTEIN"/>
    <property type="match status" value="1"/>
</dbReference>
<feature type="transmembrane region" description="Helical" evidence="1">
    <location>
        <begin position="72"/>
        <end position="89"/>
    </location>
</feature>
<dbReference type="Pfam" id="PF02681">
    <property type="entry name" value="DUF212"/>
    <property type="match status" value="1"/>
</dbReference>
<dbReference type="EMBL" id="BSDY01000020">
    <property type="protein sequence ID" value="GLI57584.1"/>
    <property type="molecule type" value="Genomic_DNA"/>
</dbReference>
<evidence type="ECO:0000313" key="2">
    <source>
        <dbReference type="EMBL" id="GLI57584.1"/>
    </source>
</evidence>
<dbReference type="Proteomes" id="UP001144471">
    <property type="component" value="Unassembled WGS sequence"/>
</dbReference>
<keyword evidence="1" id="KW-0812">Transmembrane</keyword>
<evidence type="ECO:0000256" key="1">
    <source>
        <dbReference type="SAM" id="Phobius"/>
    </source>
</evidence>
<feature type="transmembrane region" description="Helical" evidence="1">
    <location>
        <begin position="133"/>
        <end position="151"/>
    </location>
</feature>
<sequence length="153" mass="16676">MKAGILFGNRIADVVFIAWFIAQFYKLLSCVVTERRIDIRRMWGTGGMPSSHSSTVTSLAASVAIVEGEKSTLFAIALIFSGVVMYDAAGIRRAAGKQAGVLNKIVERLAHKIEEKIHDETLKELLGHTPFEVLIGALLGIVVAFLMRGYLLA</sequence>
<evidence type="ECO:0000313" key="3">
    <source>
        <dbReference type="Proteomes" id="UP001144471"/>
    </source>
</evidence>
<dbReference type="AlphaFoldDB" id="A0A9W6GPD2"/>
<keyword evidence="3" id="KW-1185">Reference proteome</keyword>
<dbReference type="InterPro" id="IPR003832">
    <property type="entry name" value="DUF212"/>
</dbReference>
<protein>
    <submittedName>
        <fullName evidence="2">Membrane protein</fullName>
    </submittedName>
</protein>
<reference evidence="2" key="1">
    <citation type="submission" date="2022-12" db="EMBL/GenBank/DDBJ databases">
        <title>Reference genome sequencing for broad-spectrum identification of bacterial and archaeal isolates by mass spectrometry.</title>
        <authorList>
            <person name="Sekiguchi Y."/>
            <person name="Tourlousse D.M."/>
        </authorList>
    </citation>
    <scope>NUCLEOTIDE SEQUENCE</scope>
    <source>
        <strain evidence="2">10succ1</strain>
    </source>
</reference>
<keyword evidence="1" id="KW-0472">Membrane</keyword>